<feature type="non-terminal residue" evidence="2">
    <location>
        <position position="1"/>
    </location>
</feature>
<dbReference type="InterPro" id="IPR004454">
    <property type="entry name" value="HD-related"/>
</dbReference>
<sequence>RLLSESGCSNRVIAHCKAVSALAVKFAEACENKGLNVDVNLVEVGALLHDIGRSKTHGVNHVIVGVEIAKSLNLPESIVSIIERHVGGGINADEAKELGWPVKDYLPTTLEEKLVTYADKLIEGSRVVPIEKTLLNLSRELGENHPAIDRIIRLHEELFPLIGDLNADSHSN</sequence>
<dbReference type="EMBL" id="BARS01044333">
    <property type="protein sequence ID" value="GAG35077.1"/>
    <property type="molecule type" value="Genomic_DNA"/>
</dbReference>
<dbReference type="CDD" id="cd00077">
    <property type="entry name" value="HDc"/>
    <property type="match status" value="1"/>
</dbReference>
<dbReference type="InterPro" id="IPR006675">
    <property type="entry name" value="HDIG_dom"/>
</dbReference>
<dbReference type="NCBIfam" id="TIGR00295">
    <property type="entry name" value="TIGR00295 family protein"/>
    <property type="match status" value="1"/>
</dbReference>
<reference evidence="2" key="1">
    <citation type="journal article" date="2014" name="Front. Microbiol.">
        <title>High frequency of phylogenetically diverse reductive dehalogenase-homologous genes in deep subseafloor sedimentary metagenomes.</title>
        <authorList>
            <person name="Kawai M."/>
            <person name="Futagami T."/>
            <person name="Toyoda A."/>
            <person name="Takaki Y."/>
            <person name="Nishi S."/>
            <person name="Hori S."/>
            <person name="Arai W."/>
            <person name="Tsubouchi T."/>
            <person name="Morono Y."/>
            <person name="Uchiyama I."/>
            <person name="Ito T."/>
            <person name="Fujiyama A."/>
            <person name="Inagaki F."/>
            <person name="Takami H."/>
        </authorList>
    </citation>
    <scope>NUCLEOTIDE SEQUENCE</scope>
    <source>
        <strain evidence="2">Expedition CK06-06</strain>
    </source>
</reference>
<comment type="caution">
    <text evidence="2">The sequence shown here is derived from an EMBL/GenBank/DDBJ whole genome shotgun (WGS) entry which is preliminary data.</text>
</comment>
<dbReference type="InterPro" id="IPR006674">
    <property type="entry name" value="HD_domain"/>
</dbReference>
<proteinExistence type="predicted"/>
<organism evidence="2">
    <name type="scientific">marine sediment metagenome</name>
    <dbReference type="NCBI Taxonomy" id="412755"/>
    <lineage>
        <taxon>unclassified sequences</taxon>
        <taxon>metagenomes</taxon>
        <taxon>ecological metagenomes</taxon>
    </lineage>
</organism>
<dbReference type="PROSITE" id="PS51831">
    <property type="entry name" value="HD"/>
    <property type="match status" value="1"/>
</dbReference>
<dbReference type="SMART" id="SM00471">
    <property type="entry name" value="HDc"/>
    <property type="match status" value="1"/>
</dbReference>
<accession>X0XI69</accession>
<evidence type="ECO:0000259" key="1">
    <source>
        <dbReference type="PROSITE" id="PS51831"/>
    </source>
</evidence>
<feature type="domain" description="HD" evidence="1">
    <location>
        <begin position="12"/>
        <end position="124"/>
    </location>
</feature>
<dbReference type="Pfam" id="PF01966">
    <property type="entry name" value="HD"/>
    <property type="match status" value="1"/>
</dbReference>
<protein>
    <recommendedName>
        <fullName evidence="1">HD domain-containing protein</fullName>
    </recommendedName>
</protein>
<name>X0XI69_9ZZZZ</name>
<dbReference type="Gene3D" id="1.10.3210.10">
    <property type="entry name" value="Hypothetical protein af1432"/>
    <property type="match status" value="1"/>
</dbReference>
<dbReference type="PANTHER" id="PTHR38659">
    <property type="entry name" value="METAL-DEPENDENT PHOSPHOHYDROLASE"/>
    <property type="match status" value="1"/>
</dbReference>
<dbReference type="PANTHER" id="PTHR38659:SF2">
    <property type="entry name" value="HDIG DOMAIN PROTEIN"/>
    <property type="match status" value="1"/>
</dbReference>
<dbReference type="AlphaFoldDB" id="X0XI69"/>
<evidence type="ECO:0000313" key="2">
    <source>
        <dbReference type="EMBL" id="GAG35077.1"/>
    </source>
</evidence>
<dbReference type="NCBIfam" id="TIGR00277">
    <property type="entry name" value="HDIG"/>
    <property type="match status" value="1"/>
</dbReference>
<dbReference type="SUPFAM" id="SSF109604">
    <property type="entry name" value="HD-domain/PDEase-like"/>
    <property type="match status" value="1"/>
</dbReference>
<gene>
    <name evidence="2" type="ORF">S01H1_67000</name>
</gene>
<dbReference type="InterPro" id="IPR003607">
    <property type="entry name" value="HD/PDEase_dom"/>
</dbReference>